<sequence length="79" mass="8740">MNSIFSSFDALCAEFLGQAIRPSFASSTQNAGEVVVTNKVLSQDTSRKQQGNLEKKQQRAPRFAPELDGLHCFETLVSY</sequence>
<dbReference type="PANTHER" id="PTHR33641:SF15">
    <property type="entry name" value="AVR9_CF-9 RAPIDLY ELICITED PROTEIN"/>
    <property type="match status" value="1"/>
</dbReference>
<reference evidence="1 2" key="1">
    <citation type="journal article" date="2024" name="G3 (Bethesda)">
        <title>Genome assembly of Hibiscus sabdariffa L. provides insights into metabolisms of medicinal natural products.</title>
        <authorList>
            <person name="Kim T."/>
        </authorList>
    </citation>
    <scope>NUCLEOTIDE SEQUENCE [LARGE SCALE GENOMIC DNA]</scope>
    <source>
        <strain evidence="1">TK-2024</strain>
        <tissue evidence="1">Old leaves</tissue>
    </source>
</reference>
<comment type="caution">
    <text evidence="1">The sequence shown here is derived from an EMBL/GenBank/DDBJ whole genome shotgun (WGS) entry which is preliminary data.</text>
</comment>
<dbReference type="PANTHER" id="PTHR33641">
    <property type="entry name" value="OS06G0133500 PROTEIN"/>
    <property type="match status" value="1"/>
</dbReference>
<dbReference type="EMBL" id="JBBPBM010000035">
    <property type="protein sequence ID" value="KAK8530882.1"/>
    <property type="molecule type" value="Genomic_DNA"/>
</dbReference>
<evidence type="ECO:0000313" key="2">
    <source>
        <dbReference type="Proteomes" id="UP001472677"/>
    </source>
</evidence>
<evidence type="ECO:0000313" key="1">
    <source>
        <dbReference type="EMBL" id="KAK8530882.1"/>
    </source>
</evidence>
<proteinExistence type="predicted"/>
<keyword evidence="2" id="KW-1185">Reference proteome</keyword>
<gene>
    <name evidence="1" type="ORF">V6N12_013382</name>
</gene>
<organism evidence="1 2">
    <name type="scientific">Hibiscus sabdariffa</name>
    <name type="common">roselle</name>
    <dbReference type="NCBI Taxonomy" id="183260"/>
    <lineage>
        <taxon>Eukaryota</taxon>
        <taxon>Viridiplantae</taxon>
        <taxon>Streptophyta</taxon>
        <taxon>Embryophyta</taxon>
        <taxon>Tracheophyta</taxon>
        <taxon>Spermatophyta</taxon>
        <taxon>Magnoliopsida</taxon>
        <taxon>eudicotyledons</taxon>
        <taxon>Gunneridae</taxon>
        <taxon>Pentapetalae</taxon>
        <taxon>rosids</taxon>
        <taxon>malvids</taxon>
        <taxon>Malvales</taxon>
        <taxon>Malvaceae</taxon>
        <taxon>Malvoideae</taxon>
        <taxon>Hibiscus</taxon>
    </lineage>
</organism>
<accession>A0ABR2D6C1</accession>
<protein>
    <submittedName>
        <fullName evidence="1">Uncharacterized protein</fullName>
    </submittedName>
</protein>
<dbReference type="Proteomes" id="UP001472677">
    <property type="component" value="Unassembled WGS sequence"/>
</dbReference>
<name>A0ABR2D6C1_9ROSI</name>